<name>A0AAW1FVG1_ZOAVI</name>
<proteinExistence type="predicted"/>
<comment type="caution">
    <text evidence="2">The sequence shown here is derived from an EMBL/GenBank/DDBJ whole genome shotgun (WGS) entry which is preliminary data.</text>
</comment>
<evidence type="ECO:0000256" key="1">
    <source>
        <dbReference type="SAM" id="MobiDB-lite"/>
    </source>
</evidence>
<organism evidence="2 3">
    <name type="scientific">Zoarces viviparus</name>
    <name type="common">Viviparous eelpout</name>
    <name type="synonym">Blennius viviparus</name>
    <dbReference type="NCBI Taxonomy" id="48416"/>
    <lineage>
        <taxon>Eukaryota</taxon>
        <taxon>Metazoa</taxon>
        <taxon>Chordata</taxon>
        <taxon>Craniata</taxon>
        <taxon>Vertebrata</taxon>
        <taxon>Euteleostomi</taxon>
        <taxon>Actinopterygii</taxon>
        <taxon>Neopterygii</taxon>
        <taxon>Teleostei</taxon>
        <taxon>Neoteleostei</taxon>
        <taxon>Acanthomorphata</taxon>
        <taxon>Eupercaria</taxon>
        <taxon>Perciformes</taxon>
        <taxon>Cottioidei</taxon>
        <taxon>Zoarcales</taxon>
        <taxon>Zoarcidae</taxon>
        <taxon>Zoarcinae</taxon>
        <taxon>Zoarces</taxon>
    </lineage>
</organism>
<sequence>MLYSNTSTATNKPVKRVISLVAKGPFDKNLDACTLLFQRRLRTKGQRPAESTHHMPGALQQRRELG</sequence>
<dbReference type="AlphaFoldDB" id="A0AAW1FVG1"/>
<gene>
    <name evidence="2" type="ORF">VZT92_004018</name>
</gene>
<reference evidence="2 3" key="1">
    <citation type="journal article" date="2024" name="Genome Biol. Evol.">
        <title>Chromosome-level genome assembly of the viviparous eelpout Zoarces viviparus.</title>
        <authorList>
            <person name="Fuhrmann N."/>
            <person name="Brasseur M.V."/>
            <person name="Bakowski C.E."/>
            <person name="Podsiadlowski L."/>
            <person name="Prost S."/>
            <person name="Krehenwinkel H."/>
            <person name="Mayer C."/>
        </authorList>
    </citation>
    <scope>NUCLEOTIDE SEQUENCE [LARGE SCALE GENOMIC DNA]</scope>
    <source>
        <strain evidence="2">NO-MEL_2022_Ind0_liver</strain>
    </source>
</reference>
<accession>A0AAW1FVG1</accession>
<dbReference type="EMBL" id="JBCEZU010000023">
    <property type="protein sequence ID" value="KAK9538874.1"/>
    <property type="molecule type" value="Genomic_DNA"/>
</dbReference>
<protein>
    <submittedName>
        <fullName evidence="2">Uncharacterized protein</fullName>
    </submittedName>
</protein>
<keyword evidence="3" id="KW-1185">Reference proteome</keyword>
<evidence type="ECO:0000313" key="3">
    <source>
        <dbReference type="Proteomes" id="UP001488805"/>
    </source>
</evidence>
<feature type="region of interest" description="Disordered" evidence="1">
    <location>
        <begin position="43"/>
        <end position="66"/>
    </location>
</feature>
<dbReference type="Proteomes" id="UP001488805">
    <property type="component" value="Unassembled WGS sequence"/>
</dbReference>
<evidence type="ECO:0000313" key="2">
    <source>
        <dbReference type="EMBL" id="KAK9538874.1"/>
    </source>
</evidence>